<protein>
    <submittedName>
        <fullName evidence="3">Endo/exonuclease/phosphatase domain-containing protein</fullName>
    </submittedName>
</protein>
<name>A0A7I4Y0T2_HAECO</name>
<dbReference type="PANTHER" id="PTHR23227">
    <property type="entry name" value="BUCENTAUR RELATED"/>
    <property type="match status" value="1"/>
</dbReference>
<reference evidence="3" key="1">
    <citation type="submission" date="2020-12" db="UniProtKB">
        <authorList>
            <consortium name="WormBaseParasite"/>
        </authorList>
    </citation>
    <scope>IDENTIFICATION</scope>
    <source>
        <strain evidence="3">MHco3</strain>
    </source>
</reference>
<accession>A0A7I4Y0T2</accession>
<dbReference type="InterPro" id="IPR027124">
    <property type="entry name" value="Swc5/CFDP1/2"/>
</dbReference>
<dbReference type="AlphaFoldDB" id="A0A7I4Y0T2"/>
<proteinExistence type="predicted"/>
<dbReference type="Gene3D" id="3.60.10.10">
    <property type="entry name" value="Endonuclease/exonuclease/phosphatase"/>
    <property type="match status" value="1"/>
</dbReference>
<sequence length="222" mass="24405">MSKVSKGISDKARKSPGRYNGDDIKGNGVVTAVAESLEESVSAVNRINIRIIAVKIERKEGYWRVISVYAPQAGCAEFEKHEFYISLDDAIRPIPEGDYINIGGDLNGHVGSESGRLARTHEGKGIGVRNEEGERVLDLALPRELAVSSTFLAKRKTQKITCSSGGKETEIDHVLVRRSSLETVKNTKVLPGEELATQRRPLLADTAIELPKKSRTRTEPRI</sequence>
<keyword evidence="2" id="KW-1185">Reference proteome</keyword>
<dbReference type="Proteomes" id="UP000025227">
    <property type="component" value="Unplaced"/>
</dbReference>
<dbReference type="OrthoDB" id="5849054at2759"/>
<dbReference type="SUPFAM" id="SSF56219">
    <property type="entry name" value="DNase I-like"/>
    <property type="match status" value="1"/>
</dbReference>
<dbReference type="InterPro" id="IPR036691">
    <property type="entry name" value="Endo/exonu/phosph_ase_sf"/>
</dbReference>
<evidence type="ECO:0000313" key="3">
    <source>
        <dbReference type="WBParaSite" id="HCON_00037270-00001"/>
    </source>
</evidence>
<feature type="region of interest" description="Disordered" evidence="1">
    <location>
        <begin position="1"/>
        <end position="20"/>
    </location>
</feature>
<evidence type="ECO:0000313" key="2">
    <source>
        <dbReference type="Proteomes" id="UP000025227"/>
    </source>
</evidence>
<evidence type="ECO:0000256" key="1">
    <source>
        <dbReference type="SAM" id="MobiDB-lite"/>
    </source>
</evidence>
<dbReference type="PANTHER" id="PTHR23227:SF83">
    <property type="entry name" value="ENDONUCLEASE_EXONUCLEASE_PHOSPHATASE DOMAIN-CONTAINING PROTEIN"/>
    <property type="match status" value="1"/>
</dbReference>
<organism evidence="2 3">
    <name type="scientific">Haemonchus contortus</name>
    <name type="common">Barber pole worm</name>
    <dbReference type="NCBI Taxonomy" id="6289"/>
    <lineage>
        <taxon>Eukaryota</taxon>
        <taxon>Metazoa</taxon>
        <taxon>Ecdysozoa</taxon>
        <taxon>Nematoda</taxon>
        <taxon>Chromadorea</taxon>
        <taxon>Rhabditida</taxon>
        <taxon>Rhabditina</taxon>
        <taxon>Rhabditomorpha</taxon>
        <taxon>Strongyloidea</taxon>
        <taxon>Trichostrongylidae</taxon>
        <taxon>Haemonchus</taxon>
    </lineage>
</organism>
<dbReference type="WBParaSite" id="HCON_00037270-00001">
    <property type="protein sequence ID" value="HCON_00037270-00001"/>
    <property type="gene ID" value="HCON_00037270"/>
</dbReference>